<dbReference type="OrthoDB" id="7586141at2"/>
<protein>
    <submittedName>
        <fullName evidence="1">Uncharacterized protein</fullName>
    </submittedName>
</protein>
<evidence type="ECO:0000313" key="2">
    <source>
        <dbReference type="Proteomes" id="UP000221860"/>
    </source>
</evidence>
<accession>A0A2G1MGY5</accession>
<evidence type="ECO:0000313" key="1">
    <source>
        <dbReference type="EMBL" id="PHP27998.1"/>
    </source>
</evidence>
<organism evidence="1 2">
    <name type="scientific">Limimaricola cinnabarinus</name>
    <dbReference type="NCBI Taxonomy" id="1125964"/>
    <lineage>
        <taxon>Bacteria</taxon>
        <taxon>Pseudomonadati</taxon>
        <taxon>Pseudomonadota</taxon>
        <taxon>Alphaproteobacteria</taxon>
        <taxon>Rhodobacterales</taxon>
        <taxon>Paracoccaceae</taxon>
        <taxon>Limimaricola</taxon>
    </lineage>
</organism>
<proteinExistence type="predicted"/>
<dbReference type="AlphaFoldDB" id="A0A2G1MGY5"/>
<comment type="caution">
    <text evidence="1">The sequence shown here is derived from an EMBL/GenBank/DDBJ whole genome shotgun (WGS) entry which is preliminary data.</text>
</comment>
<keyword evidence="2" id="KW-1185">Reference proteome</keyword>
<reference evidence="1 2" key="1">
    <citation type="submission" date="2017-08" db="EMBL/GenBank/DDBJ databases">
        <title>Draft Genome Sequence of Loktanella cinnabarina Strain XM1, Isolated from Coastal Surface Water.</title>
        <authorList>
            <person name="Ma R."/>
            <person name="Wang J."/>
            <person name="Wang Q."/>
            <person name="Ma Z."/>
            <person name="Li J."/>
            <person name="Chen L."/>
        </authorList>
    </citation>
    <scope>NUCLEOTIDE SEQUENCE [LARGE SCALE GENOMIC DNA]</scope>
    <source>
        <strain evidence="1 2">XM1</strain>
    </source>
</reference>
<sequence>MLSEYVAAGFDPAAFWGLTPRLYLVQMRGAGERLKREHEGRAWLAWHSAALDRAKKLPALRRFVTGRAARPQRQSRETLQAMCDALAAAWGAKKG</sequence>
<gene>
    <name evidence="1" type="ORF">CJ301_08410</name>
</gene>
<dbReference type="EMBL" id="NQWH01000010">
    <property type="protein sequence ID" value="PHP27998.1"/>
    <property type="molecule type" value="Genomic_DNA"/>
</dbReference>
<dbReference type="RefSeq" id="WP_099276277.1">
    <property type="nucleotide sequence ID" value="NZ_KZ304956.1"/>
</dbReference>
<dbReference type="Proteomes" id="UP000221860">
    <property type="component" value="Unassembled WGS sequence"/>
</dbReference>
<name>A0A2G1MGY5_9RHOB</name>